<dbReference type="Gene3D" id="3.40.1350.10">
    <property type="match status" value="1"/>
</dbReference>
<dbReference type="PANTHER" id="PTHR30015:SF6">
    <property type="entry name" value="SLL1429 PROTEIN"/>
    <property type="match status" value="1"/>
</dbReference>
<dbReference type="InterPro" id="IPR011335">
    <property type="entry name" value="Restrct_endonuc-II-like"/>
</dbReference>
<reference evidence="3 4" key="1">
    <citation type="submission" date="2017-09" db="EMBL/GenBank/DDBJ databases">
        <title>Large-scale bioinformatics analysis of Bacillus genomes uncovers conserved roles of natural products in bacterial physiology.</title>
        <authorList>
            <consortium name="Agbiome Team Llc"/>
            <person name="Bleich R.M."/>
            <person name="Grubbs K.J."/>
            <person name="Santa Maria K.C."/>
            <person name="Allen S.E."/>
            <person name="Farag S."/>
            <person name="Shank E.A."/>
            <person name="Bowers A."/>
        </authorList>
    </citation>
    <scope>NUCLEOTIDE SEQUENCE [LARGE SCALE GENOMIC DNA]</scope>
    <source>
        <strain evidence="3 4">AFS009893</strain>
    </source>
</reference>
<dbReference type="InterPro" id="IPR007560">
    <property type="entry name" value="Restrct_endonuc_IV_Mrr"/>
</dbReference>
<gene>
    <name evidence="3" type="ORF">CN613_14985</name>
</gene>
<feature type="domain" description="Restriction endonuclease type IV Mrr" evidence="2">
    <location>
        <begin position="51"/>
        <end position="161"/>
    </location>
</feature>
<name>A0A2C4A863_9BACI</name>
<proteinExistence type="predicted"/>
<dbReference type="AlphaFoldDB" id="A0A2C4A863"/>
<keyword evidence="3" id="KW-0378">Hydrolase</keyword>
<dbReference type="PANTHER" id="PTHR30015">
    <property type="entry name" value="MRR RESTRICTION SYSTEM PROTEIN"/>
    <property type="match status" value="1"/>
</dbReference>
<feature type="domain" description="DNA topoisomerase type IA zn finger" evidence="1">
    <location>
        <begin position="182"/>
        <end position="219"/>
    </location>
</feature>
<dbReference type="Proteomes" id="UP000219775">
    <property type="component" value="Unassembled WGS sequence"/>
</dbReference>
<accession>A0A2C4A863</accession>
<dbReference type="Pfam" id="PF01396">
    <property type="entry name" value="Zn_ribbon_Top1"/>
    <property type="match status" value="1"/>
</dbReference>
<dbReference type="GO" id="GO:0009307">
    <property type="term" value="P:DNA restriction-modification system"/>
    <property type="evidence" value="ECO:0007669"/>
    <property type="project" value="InterPro"/>
</dbReference>
<dbReference type="GO" id="GO:0003677">
    <property type="term" value="F:DNA binding"/>
    <property type="evidence" value="ECO:0007669"/>
    <property type="project" value="InterPro"/>
</dbReference>
<dbReference type="GO" id="GO:0005694">
    <property type="term" value="C:chromosome"/>
    <property type="evidence" value="ECO:0007669"/>
    <property type="project" value="InterPro"/>
</dbReference>
<dbReference type="Pfam" id="PF04471">
    <property type="entry name" value="Mrr_cat"/>
    <property type="match status" value="1"/>
</dbReference>
<protein>
    <submittedName>
        <fullName evidence="3">Restriction endonuclease</fullName>
    </submittedName>
</protein>
<dbReference type="GO" id="GO:0003916">
    <property type="term" value="F:DNA topoisomerase activity"/>
    <property type="evidence" value="ECO:0007669"/>
    <property type="project" value="InterPro"/>
</dbReference>
<evidence type="ECO:0000313" key="4">
    <source>
        <dbReference type="Proteomes" id="UP000219775"/>
    </source>
</evidence>
<comment type="caution">
    <text evidence="3">The sequence shown here is derived from an EMBL/GenBank/DDBJ whole genome shotgun (WGS) entry which is preliminary data.</text>
</comment>
<evidence type="ECO:0000313" key="3">
    <source>
        <dbReference type="EMBL" id="PEM68381.1"/>
    </source>
</evidence>
<dbReference type="InterPro" id="IPR011856">
    <property type="entry name" value="tRNA_endonuc-like_dom_sf"/>
</dbReference>
<dbReference type="Gene3D" id="3.30.65.10">
    <property type="entry name" value="Bacterial Topoisomerase I, domain 1"/>
    <property type="match status" value="1"/>
</dbReference>
<dbReference type="InterPro" id="IPR052906">
    <property type="entry name" value="Type_IV_Methyl-Rstrct_Enzyme"/>
</dbReference>
<dbReference type="SUPFAM" id="SSF52980">
    <property type="entry name" value="Restriction endonuclease-like"/>
    <property type="match status" value="1"/>
</dbReference>
<keyword evidence="3" id="KW-0540">Nuclease</keyword>
<evidence type="ECO:0000259" key="2">
    <source>
        <dbReference type="Pfam" id="PF04471"/>
    </source>
</evidence>
<dbReference type="EMBL" id="NUDP01000053">
    <property type="protein sequence ID" value="PEM68381.1"/>
    <property type="molecule type" value="Genomic_DNA"/>
</dbReference>
<dbReference type="RefSeq" id="WP_097850187.1">
    <property type="nucleotide sequence ID" value="NZ_NUAS01000051.1"/>
</dbReference>
<keyword evidence="3" id="KW-0255">Endonuclease</keyword>
<dbReference type="GO" id="GO:0015666">
    <property type="term" value="F:restriction endodeoxyribonuclease activity"/>
    <property type="evidence" value="ECO:0007669"/>
    <property type="project" value="TreeGrafter"/>
</dbReference>
<dbReference type="SUPFAM" id="SSF57783">
    <property type="entry name" value="Zinc beta-ribbon"/>
    <property type="match status" value="1"/>
</dbReference>
<dbReference type="GO" id="GO:0006265">
    <property type="term" value="P:DNA topological change"/>
    <property type="evidence" value="ECO:0007669"/>
    <property type="project" value="InterPro"/>
</dbReference>
<evidence type="ECO:0000259" key="1">
    <source>
        <dbReference type="Pfam" id="PF01396"/>
    </source>
</evidence>
<organism evidence="3 4">
    <name type="scientific">Bacillus pseudomycoides</name>
    <dbReference type="NCBI Taxonomy" id="64104"/>
    <lineage>
        <taxon>Bacteria</taxon>
        <taxon>Bacillati</taxon>
        <taxon>Bacillota</taxon>
        <taxon>Bacilli</taxon>
        <taxon>Bacillales</taxon>
        <taxon>Bacillaceae</taxon>
        <taxon>Bacillus</taxon>
        <taxon>Bacillus cereus group</taxon>
    </lineage>
</organism>
<sequence length="236" mass="27199">MSSLASMPNILHILICGFILYVLFQICKFVYRKIQERRILKRMAKSGIRYIDRMDGHQFEVYLKALFRELGYRPEVTKQSNDFGADLVLKGKNRIVIQAKRYGMKNRVGIRAVQEIYAAQAYYKAHEAWVVTNSVYTKQAKELAEACHVKLIDRVELQKLINKVNPEISAQDMYHGVDPAERKCPVCKHQLVIRNSNKTGNKFVGCSQYPTCTHTEPIHNRGNASILENSYAKNKM</sequence>
<dbReference type="InterPro" id="IPR013498">
    <property type="entry name" value="Topo_IA_Znf"/>
</dbReference>